<dbReference type="Pfam" id="PF06821">
    <property type="entry name" value="Ser_hydrolase"/>
    <property type="match status" value="1"/>
</dbReference>
<keyword evidence="1" id="KW-0378">Hydrolase</keyword>
<dbReference type="InterPro" id="IPR010662">
    <property type="entry name" value="RBBP9/YdeN"/>
</dbReference>
<proteinExistence type="predicted"/>
<protein>
    <submittedName>
        <fullName evidence="1">Alpha/beta hydrolase</fullName>
    </submittedName>
</protein>
<gene>
    <name evidence="1" type="ORF">OQ273_06245</name>
</gene>
<sequence length="184" mass="20087">MKASEADILIIPGYKNSGPDHWQSRWQAKLSTARRVEQKSWEKPELEDWKTAIAAAVNESKRPVVIVAHSLGVSATVQAISEFEKPVVGAMLVAPPDVSNPKIRPKHLMTFGPYSRDPLPFPAMVIASRDDPYSSFDVADDTAAAWGALFMDAGNAGHINAESGFGPWPEGLMVFARFLSKLDP</sequence>
<comment type="caution">
    <text evidence="1">The sequence shown here is derived from an EMBL/GenBank/DDBJ whole genome shotgun (WGS) entry which is preliminary data.</text>
</comment>
<dbReference type="RefSeq" id="WP_267989608.1">
    <property type="nucleotide sequence ID" value="NZ_JAPJZI010000001.1"/>
</dbReference>
<dbReference type="Proteomes" id="UP001151234">
    <property type="component" value="Unassembled WGS sequence"/>
</dbReference>
<reference evidence="1" key="1">
    <citation type="submission" date="2022-11" db="EMBL/GenBank/DDBJ databases">
        <title>Draft genome sequence of Hoeflea poritis E7-10 and Hoeflea prorocentri PM5-8, separated from scleractinian coral Porites lutea and marine dinoflagellate.</title>
        <authorList>
            <person name="Zhang G."/>
            <person name="Wei Q."/>
            <person name="Cai L."/>
        </authorList>
    </citation>
    <scope>NUCLEOTIDE SEQUENCE</scope>
    <source>
        <strain evidence="1">PM5-8</strain>
    </source>
</reference>
<evidence type="ECO:0000313" key="1">
    <source>
        <dbReference type="EMBL" id="MDA5398171.1"/>
    </source>
</evidence>
<dbReference type="Gene3D" id="3.40.50.1820">
    <property type="entry name" value="alpha/beta hydrolase"/>
    <property type="match status" value="1"/>
</dbReference>
<dbReference type="InterPro" id="IPR029058">
    <property type="entry name" value="AB_hydrolase_fold"/>
</dbReference>
<organism evidence="1 2">
    <name type="scientific">Hoeflea prorocentri</name>
    <dbReference type="NCBI Taxonomy" id="1922333"/>
    <lineage>
        <taxon>Bacteria</taxon>
        <taxon>Pseudomonadati</taxon>
        <taxon>Pseudomonadota</taxon>
        <taxon>Alphaproteobacteria</taxon>
        <taxon>Hyphomicrobiales</taxon>
        <taxon>Rhizobiaceae</taxon>
        <taxon>Hoeflea</taxon>
    </lineage>
</organism>
<dbReference type="SUPFAM" id="SSF53474">
    <property type="entry name" value="alpha/beta-Hydrolases"/>
    <property type="match status" value="1"/>
</dbReference>
<keyword evidence="2" id="KW-1185">Reference proteome</keyword>
<evidence type="ECO:0000313" key="2">
    <source>
        <dbReference type="Proteomes" id="UP001151234"/>
    </source>
</evidence>
<name>A0A9X3ZH03_9HYPH</name>
<dbReference type="GO" id="GO:0016787">
    <property type="term" value="F:hydrolase activity"/>
    <property type="evidence" value="ECO:0007669"/>
    <property type="project" value="UniProtKB-KW"/>
</dbReference>
<accession>A0A9X3ZH03</accession>
<dbReference type="EMBL" id="JAPJZI010000001">
    <property type="protein sequence ID" value="MDA5398171.1"/>
    <property type="molecule type" value="Genomic_DNA"/>
</dbReference>
<dbReference type="AlphaFoldDB" id="A0A9X3ZH03"/>